<keyword evidence="8" id="KW-1185">Reference proteome</keyword>
<feature type="transmembrane region" description="Helical" evidence="4">
    <location>
        <begin position="804"/>
        <end position="823"/>
    </location>
</feature>
<keyword evidence="4" id="KW-1133">Transmembrane helix</keyword>
<evidence type="ECO:0000256" key="5">
    <source>
        <dbReference type="SAM" id="SignalP"/>
    </source>
</evidence>
<dbReference type="Pfam" id="PF00013">
    <property type="entry name" value="KH_1"/>
    <property type="match status" value="4"/>
</dbReference>
<dbReference type="OrthoDB" id="442947at2759"/>
<dbReference type="InterPro" id="IPR036612">
    <property type="entry name" value="KH_dom_type_1_sf"/>
</dbReference>
<gene>
    <name evidence="7" type="ORF">OIU85_007239</name>
</gene>
<dbReference type="InterPro" id="IPR004087">
    <property type="entry name" value="KH_dom"/>
</dbReference>
<keyword evidence="4" id="KW-0472">Membrane</keyword>
<feature type="domain" description="K Homology" evidence="6">
    <location>
        <begin position="366"/>
        <end position="439"/>
    </location>
</feature>
<comment type="caution">
    <text evidence="7">The sequence shown here is derived from an EMBL/GenBank/DDBJ whole genome shotgun (WGS) entry which is preliminary data.</text>
</comment>
<feature type="signal peptide" evidence="5">
    <location>
        <begin position="1"/>
        <end position="23"/>
    </location>
</feature>
<dbReference type="Proteomes" id="UP001151529">
    <property type="component" value="Chromosome 17"/>
</dbReference>
<dbReference type="EMBL" id="JAPFFL010000013">
    <property type="protein sequence ID" value="KAJ6683528.1"/>
    <property type="molecule type" value="Genomic_DNA"/>
</dbReference>
<dbReference type="CDD" id="cd22460">
    <property type="entry name" value="KH-I_PEPPER_rpt2_like"/>
    <property type="match status" value="2"/>
</dbReference>
<dbReference type="GO" id="GO:0003723">
    <property type="term" value="F:RNA binding"/>
    <property type="evidence" value="ECO:0007669"/>
    <property type="project" value="UniProtKB-UniRule"/>
</dbReference>
<dbReference type="Gene3D" id="3.30.310.210">
    <property type="match status" value="1"/>
</dbReference>
<reference evidence="7" key="1">
    <citation type="submission" date="2022-11" db="EMBL/GenBank/DDBJ databases">
        <authorList>
            <person name="Hyden B.L."/>
            <person name="Feng K."/>
            <person name="Yates T."/>
            <person name="Jawdy S."/>
            <person name="Smart L.B."/>
            <person name="Muchero W."/>
        </authorList>
    </citation>
    <scope>NUCLEOTIDE SEQUENCE</scope>
    <source>
        <tissue evidence="7">Shoot tip</tissue>
    </source>
</reference>
<feature type="region of interest" description="Disordered" evidence="3">
    <location>
        <begin position="61"/>
        <end position="96"/>
    </location>
</feature>
<proteinExistence type="predicted"/>
<dbReference type="Gene3D" id="3.30.1370.10">
    <property type="entry name" value="K Homology domain, type 1"/>
    <property type="match status" value="2"/>
</dbReference>
<organism evidence="7 8">
    <name type="scientific">Salix viminalis</name>
    <name type="common">Common osier</name>
    <name type="synonym">Basket willow</name>
    <dbReference type="NCBI Taxonomy" id="40686"/>
    <lineage>
        <taxon>Eukaryota</taxon>
        <taxon>Viridiplantae</taxon>
        <taxon>Streptophyta</taxon>
        <taxon>Embryophyta</taxon>
        <taxon>Tracheophyta</taxon>
        <taxon>Spermatophyta</taxon>
        <taxon>Magnoliopsida</taxon>
        <taxon>eudicotyledons</taxon>
        <taxon>Gunneridae</taxon>
        <taxon>Pentapetalae</taxon>
        <taxon>rosids</taxon>
        <taxon>fabids</taxon>
        <taxon>Malpighiales</taxon>
        <taxon>Salicaceae</taxon>
        <taxon>Saliceae</taxon>
        <taxon>Salix</taxon>
    </lineage>
</organism>
<dbReference type="PANTHER" id="PTHR10288">
    <property type="entry name" value="KH DOMAIN CONTAINING RNA BINDING PROTEIN"/>
    <property type="match status" value="1"/>
</dbReference>
<evidence type="ECO:0000313" key="7">
    <source>
        <dbReference type="EMBL" id="KAJ6683528.1"/>
    </source>
</evidence>
<evidence type="ECO:0000259" key="6">
    <source>
        <dbReference type="SMART" id="SM00322"/>
    </source>
</evidence>
<protein>
    <recommendedName>
        <fullName evidence="6">K Homology domain-containing protein</fullName>
    </recommendedName>
</protein>
<evidence type="ECO:0000256" key="1">
    <source>
        <dbReference type="ARBA" id="ARBA00022737"/>
    </source>
</evidence>
<sequence>MSDNLFLLLLLLHSLREDKLTSAQKNQKFINNHTLVFPPSAKYIMATTSYNPFLSAPAKRPINPNTIMPDPNPNYPNGSSANKRPKPQPSASAAPLPVPPGHVSFRLLCHASRIGGVIGKAGNIIKGLQQQTGAKVRIEDAPSESTDRVITVIGPIKQSEVVFSGIESAFEVSKGQEALVRVFERILEVAAESDSVTDGVVSCRMLAEVSSVGAVIGKGGKVVEKIRKDCGCKIKVLADKLPDCAASNEEIIEIEGDVSAVKKGLVAVSRCLQDCHPVDKTRVTNIKPDEAVSRVSLSDVRVEIHPQRSAVLPTIAQNSLVLPTIPQHSLGLPTIPKSSINYASRVHHLSSESDRVVTSDANIPQQQVVFRILCTNDRTGGVIGKGGNIVRALQNETGAAISVGPTVAECDERLITITASENPESRYSAAQKTVVLVFLRAVESGIEKGLDAGSSRGSPVTARLVVSPSQVGCLLGKGGTIISEMRKATSTSIRIIMGDQRNPKCVPETDHVVEISGDFLHVKDAIYHITGRLRDNLFSSMLSTPGARSNSSVLAETSPYVRLMDPVRDSSWEPVRDILRDPVRDPLRDSFRDSSRETGRDTLREPVRDLFREPVRDLYREPVRDLYREPVRDLYREPVRDPLREPARDAAPYILQPTAGNSHNLSRQTVIAQNMDHLGLSHSLDRPPSPRLWASQTIPRVNPRGIADVSRRLPSLKAGLELGSGGKSAFVTNTTVEIVVPENAFVSVYGENGSNLARLRQVCTFWLYFSTNIASFVLVLITIDKKFNHFDLLLIELKFLIHTDNSRGLFISCFLFFWFVILMERKMLMQ</sequence>
<dbReference type="PROSITE" id="PS50084">
    <property type="entry name" value="KH_TYPE_1"/>
    <property type="match status" value="5"/>
</dbReference>
<keyword evidence="2" id="KW-0694">RNA-binding</keyword>
<dbReference type="CDD" id="cd22459">
    <property type="entry name" value="KH-I_PEPPER_rpt1_like"/>
    <property type="match status" value="2"/>
</dbReference>
<evidence type="ECO:0000256" key="4">
    <source>
        <dbReference type="SAM" id="Phobius"/>
    </source>
</evidence>
<feature type="transmembrane region" description="Helical" evidence="4">
    <location>
        <begin position="765"/>
        <end position="783"/>
    </location>
</feature>
<dbReference type="SMART" id="SM00322">
    <property type="entry name" value="KH"/>
    <property type="match status" value="4"/>
</dbReference>
<keyword evidence="4" id="KW-0812">Transmembrane</keyword>
<evidence type="ECO:0000256" key="3">
    <source>
        <dbReference type="SAM" id="MobiDB-lite"/>
    </source>
</evidence>
<reference evidence="7" key="2">
    <citation type="journal article" date="2023" name="Int. J. Mol. Sci.">
        <title>De Novo Assembly and Annotation of 11 Diverse Shrub Willow (Salix) Genomes Reveals Novel Gene Organization in Sex-Linked Regions.</title>
        <authorList>
            <person name="Hyden B."/>
            <person name="Feng K."/>
            <person name="Yates T.B."/>
            <person name="Jawdy S."/>
            <person name="Cereghino C."/>
            <person name="Smart L.B."/>
            <person name="Muchero W."/>
        </authorList>
    </citation>
    <scope>NUCLEOTIDE SEQUENCE [LARGE SCALE GENOMIC DNA]</scope>
    <source>
        <tissue evidence="7">Shoot tip</tissue>
    </source>
</reference>
<feature type="domain" description="K Homology" evidence="6">
    <location>
        <begin position="199"/>
        <end position="273"/>
    </location>
</feature>
<evidence type="ECO:0000256" key="2">
    <source>
        <dbReference type="PROSITE-ProRule" id="PRU00117"/>
    </source>
</evidence>
<keyword evidence="5" id="KW-0732">Signal</keyword>
<feature type="domain" description="K Homology" evidence="6">
    <location>
        <begin position="101"/>
        <end position="171"/>
    </location>
</feature>
<dbReference type="AlphaFoldDB" id="A0A9Q0P8C2"/>
<evidence type="ECO:0000313" key="8">
    <source>
        <dbReference type="Proteomes" id="UP001151529"/>
    </source>
</evidence>
<keyword evidence="1" id="KW-0677">Repeat</keyword>
<dbReference type="InterPro" id="IPR004088">
    <property type="entry name" value="KH_dom_type_1"/>
</dbReference>
<dbReference type="SUPFAM" id="SSF54791">
    <property type="entry name" value="Eukaryotic type KH-domain (KH-domain type I)"/>
    <property type="match status" value="4"/>
</dbReference>
<accession>A0A9Q0P8C2</accession>
<feature type="domain" description="K Homology" evidence="6">
    <location>
        <begin position="458"/>
        <end position="534"/>
    </location>
</feature>
<name>A0A9Q0P8C2_SALVM</name>
<feature type="chain" id="PRO_5040472642" description="K Homology domain-containing protein" evidence="5">
    <location>
        <begin position="24"/>
        <end position="830"/>
    </location>
</feature>